<protein>
    <recommendedName>
        <fullName evidence="3">TRAP C4-dicarboxylate transport system permease DctM subunit domain-containing protein</fullName>
    </recommendedName>
</protein>
<feature type="transmembrane region" description="Helical" evidence="2">
    <location>
        <begin position="124"/>
        <end position="145"/>
    </location>
</feature>
<dbReference type="PANTHER" id="PTHR43849">
    <property type="entry name" value="BLL3936 PROTEIN"/>
    <property type="match status" value="1"/>
</dbReference>
<feature type="domain" description="TRAP C4-dicarboxylate transport system permease DctM subunit" evidence="3">
    <location>
        <begin position="180"/>
        <end position="579"/>
    </location>
</feature>
<keyword evidence="2" id="KW-0812">Transmembrane</keyword>
<dbReference type="AlphaFoldDB" id="A0A8B2P1Y1"/>
<keyword evidence="2" id="KW-1133">Transmembrane helix</keyword>
<evidence type="ECO:0000259" key="3">
    <source>
        <dbReference type="Pfam" id="PF06808"/>
    </source>
</evidence>
<gene>
    <name evidence="4" type="ORF">DLJ53_13055</name>
</gene>
<feature type="transmembrane region" description="Helical" evidence="2">
    <location>
        <begin position="634"/>
        <end position="656"/>
    </location>
</feature>
<feature type="transmembrane region" description="Helical" evidence="2">
    <location>
        <begin position="564"/>
        <end position="581"/>
    </location>
</feature>
<feature type="transmembrane region" description="Helical" evidence="2">
    <location>
        <begin position="530"/>
        <end position="552"/>
    </location>
</feature>
<feature type="transmembrane region" description="Helical" evidence="2">
    <location>
        <begin position="37"/>
        <end position="57"/>
    </location>
</feature>
<keyword evidence="1" id="KW-0997">Cell inner membrane</keyword>
<dbReference type="EMBL" id="QHHQ01000002">
    <property type="protein sequence ID" value="RAI02287.1"/>
    <property type="molecule type" value="Genomic_DNA"/>
</dbReference>
<evidence type="ECO:0000313" key="5">
    <source>
        <dbReference type="Proteomes" id="UP000249590"/>
    </source>
</evidence>
<proteinExistence type="predicted"/>
<comment type="function">
    <text evidence="1">Part of the tripartite ATP-independent periplasmic (TRAP) transport system.</text>
</comment>
<feature type="transmembrane region" description="Helical" evidence="2">
    <location>
        <begin position="152"/>
        <end position="175"/>
    </location>
</feature>
<feature type="transmembrane region" description="Helical" evidence="2">
    <location>
        <begin position="305"/>
        <end position="324"/>
    </location>
</feature>
<feature type="transmembrane region" description="Helical" evidence="2">
    <location>
        <begin position="372"/>
        <end position="392"/>
    </location>
</feature>
<dbReference type="PANTHER" id="PTHR43849:SF2">
    <property type="entry name" value="BLL3936 PROTEIN"/>
    <property type="match status" value="1"/>
</dbReference>
<feature type="transmembrane region" description="Helical" evidence="2">
    <location>
        <begin position="447"/>
        <end position="467"/>
    </location>
</feature>
<feature type="transmembrane region" description="Helical" evidence="2">
    <location>
        <begin position="195"/>
        <end position="218"/>
    </location>
</feature>
<dbReference type="Proteomes" id="UP000249590">
    <property type="component" value="Unassembled WGS sequence"/>
</dbReference>
<dbReference type="GO" id="GO:0005886">
    <property type="term" value="C:plasma membrane"/>
    <property type="evidence" value="ECO:0007669"/>
    <property type="project" value="UniProtKB-SubCell"/>
</dbReference>
<comment type="subcellular location">
    <subcellularLocation>
        <location evidence="1">Cell inner membrane</location>
        <topology evidence="1">Multi-pass membrane protein</topology>
    </subcellularLocation>
</comment>
<keyword evidence="1" id="KW-0813">Transport</keyword>
<feature type="transmembrane region" description="Helical" evidence="2">
    <location>
        <begin position="96"/>
        <end position="118"/>
    </location>
</feature>
<accession>A0A8B2P1Y1</accession>
<evidence type="ECO:0000256" key="2">
    <source>
        <dbReference type="SAM" id="Phobius"/>
    </source>
</evidence>
<dbReference type="GO" id="GO:0022857">
    <property type="term" value="F:transmembrane transporter activity"/>
    <property type="evidence" value="ECO:0007669"/>
    <property type="project" value="UniProtKB-UniRule"/>
</dbReference>
<sequence>MPQSPSMSPPPSTPPRSSMPPSLTAFARIFSDRGGPAAIVFGVAGVGIALLHIYQIATFHFPGGLFKGMHLTLALALSLLGLILRTPDDRPWARRLLALLALLSLVPLVYLIVEYQALIDDRSFFPNTADLVIAALLLALSLYVAIREWGPIIPGIAIAGLLYGYFGYLLPGVLFHNGFNLDRLLGYTSIPYFRGLLGGLTAVSASTIFIYMLFAGLLKSTGGLDLLMKVAFALSGRSRAGPAQAAVIGSGFMGMISGSTMANVASTGAFTIPMMKSFGFKPHFAGAVEAVASAGGQITPPKMGLAAFLIVGITGIPYVEVLAAATLPAIIYYGYLLFAVHIQAVRLDLGATHEARQVEGLPLMDVSMGRAFLMHGHPILAIVVLIVLLLTGTPANTAALYAVELTIGLEIVKRIVLGWRTPLAMVKSMGAPVLGGLARGAHSGAQVAVVVAVISVMVEMMVATGLAQKLSYIMLDLAGDSLWPLVFLAAITCLVFGVGMPTSAAYILVALLGAPALIELGVPVLAAHLFVFYLANMSAITPPVAVGCLVAANIAEASFMKTSFAAVRLGLPGFLLPFLFIARPEILGLGAPIALQVLVALLAGVALIAINVALEGVFTRRLTVLERLLLLPAAFGLFHPSWWTTGVGLLLFVIIIGRQIVIGRRAPLEQPA</sequence>
<feature type="transmembrane region" description="Helical" evidence="2">
    <location>
        <begin position="593"/>
        <end position="614"/>
    </location>
</feature>
<name>A0A8B2P1Y1_9HYPH</name>
<dbReference type="InterPro" id="IPR011853">
    <property type="entry name" value="TRAP_DctM-Dct_fused"/>
</dbReference>
<reference evidence="4 5" key="1">
    <citation type="submission" date="2018-05" db="EMBL/GenBank/DDBJ databases">
        <title>Acuticoccus sediminis sp. nov., isolated from deep-sea sediment of Indian Ocean.</title>
        <authorList>
            <person name="Liu X."/>
            <person name="Lai Q."/>
            <person name="Du Y."/>
            <person name="Sun F."/>
            <person name="Zhang X."/>
            <person name="Wang S."/>
            <person name="Shao Z."/>
        </authorList>
    </citation>
    <scope>NUCLEOTIDE SEQUENCE [LARGE SCALE GENOMIC DNA]</scope>
    <source>
        <strain evidence="4 5">PTG4-2</strain>
    </source>
</reference>
<keyword evidence="1" id="KW-1003">Cell membrane</keyword>
<evidence type="ECO:0000256" key="1">
    <source>
        <dbReference type="RuleBase" id="RU369079"/>
    </source>
</evidence>
<feature type="transmembrane region" description="Helical" evidence="2">
    <location>
        <begin position="63"/>
        <end position="84"/>
    </location>
</feature>
<dbReference type="Pfam" id="PF06808">
    <property type="entry name" value="DctM"/>
    <property type="match status" value="1"/>
</dbReference>
<evidence type="ECO:0000313" key="4">
    <source>
        <dbReference type="EMBL" id="RAI02287.1"/>
    </source>
</evidence>
<organism evidence="4 5">
    <name type="scientific">Acuticoccus sediminis</name>
    <dbReference type="NCBI Taxonomy" id="2184697"/>
    <lineage>
        <taxon>Bacteria</taxon>
        <taxon>Pseudomonadati</taxon>
        <taxon>Pseudomonadota</taxon>
        <taxon>Alphaproteobacteria</taxon>
        <taxon>Hyphomicrobiales</taxon>
        <taxon>Amorphaceae</taxon>
        <taxon>Acuticoccus</taxon>
    </lineage>
</organism>
<dbReference type="InterPro" id="IPR010656">
    <property type="entry name" value="DctM"/>
</dbReference>
<keyword evidence="5" id="KW-1185">Reference proteome</keyword>
<feature type="transmembrane region" description="Helical" evidence="2">
    <location>
        <begin position="487"/>
        <end position="518"/>
    </location>
</feature>
<comment type="caution">
    <text evidence="4">The sequence shown here is derived from an EMBL/GenBank/DDBJ whole genome shotgun (WGS) entry which is preliminary data.</text>
</comment>
<dbReference type="NCBIfam" id="TIGR02123">
    <property type="entry name" value="TRAP_fused"/>
    <property type="match status" value="1"/>
</dbReference>
<keyword evidence="2" id="KW-0472">Membrane</keyword>